<feature type="repeat" description="ANK" evidence="1">
    <location>
        <begin position="417"/>
        <end position="449"/>
    </location>
</feature>
<organism evidence="3 4">
    <name type="scientific">Cladophialophora psammophila CBS 110553</name>
    <dbReference type="NCBI Taxonomy" id="1182543"/>
    <lineage>
        <taxon>Eukaryota</taxon>
        <taxon>Fungi</taxon>
        <taxon>Dikarya</taxon>
        <taxon>Ascomycota</taxon>
        <taxon>Pezizomycotina</taxon>
        <taxon>Eurotiomycetes</taxon>
        <taxon>Chaetothyriomycetidae</taxon>
        <taxon>Chaetothyriales</taxon>
        <taxon>Herpotrichiellaceae</taxon>
        <taxon>Cladophialophora</taxon>
    </lineage>
</organism>
<dbReference type="GeneID" id="19186984"/>
<dbReference type="OrthoDB" id="4134574at2759"/>
<dbReference type="Pfam" id="PF12796">
    <property type="entry name" value="Ank_2"/>
    <property type="match status" value="4"/>
</dbReference>
<dbReference type="InterPro" id="IPR002110">
    <property type="entry name" value="Ankyrin_rpt"/>
</dbReference>
<dbReference type="Pfam" id="PF00023">
    <property type="entry name" value="Ank"/>
    <property type="match status" value="1"/>
</dbReference>
<keyword evidence="1" id="KW-0040">ANK repeat</keyword>
<feature type="compositionally biased region" description="Low complexity" evidence="2">
    <location>
        <begin position="202"/>
        <end position="221"/>
    </location>
</feature>
<feature type="region of interest" description="Disordered" evidence="2">
    <location>
        <begin position="136"/>
        <end position="242"/>
    </location>
</feature>
<dbReference type="STRING" id="1182543.W9X0H0"/>
<dbReference type="InterPro" id="IPR052391">
    <property type="entry name" value="E3_Ligase-Neurotoxin"/>
</dbReference>
<dbReference type="PROSITE" id="PS50297">
    <property type="entry name" value="ANK_REP_REGION"/>
    <property type="match status" value="9"/>
</dbReference>
<dbReference type="HOGENOM" id="CLU_337704_0_0_1"/>
<reference evidence="3 4" key="1">
    <citation type="submission" date="2013-03" db="EMBL/GenBank/DDBJ databases">
        <title>The Genome Sequence of Cladophialophora psammophila CBS 110553.</title>
        <authorList>
            <consortium name="The Broad Institute Genomics Platform"/>
            <person name="Cuomo C."/>
            <person name="de Hoog S."/>
            <person name="Gorbushina A."/>
            <person name="Walker B."/>
            <person name="Young S.K."/>
            <person name="Zeng Q."/>
            <person name="Gargeya S."/>
            <person name="Fitzgerald M."/>
            <person name="Haas B."/>
            <person name="Abouelleil A."/>
            <person name="Allen A.W."/>
            <person name="Alvarado L."/>
            <person name="Arachchi H.M."/>
            <person name="Berlin A.M."/>
            <person name="Chapman S.B."/>
            <person name="Gainer-Dewar J."/>
            <person name="Goldberg J."/>
            <person name="Griggs A."/>
            <person name="Gujja S."/>
            <person name="Hansen M."/>
            <person name="Howarth C."/>
            <person name="Imamovic A."/>
            <person name="Ireland A."/>
            <person name="Larimer J."/>
            <person name="McCowan C."/>
            <person name="Murphy C."/>
            <person name="Pearson M."/>
            <person name="Poon T.W."/>
            <person name="Priest M."/>
            <person name="Roberts A."/>
            <person name="Saif S."/>
            <person name="Shea T."/>
            <person name="Sisk P."/>
            <person name="Sykes S."/>
            <person name="Wortman J."/>
            <person name="Nusbaum C."/>
            <person name="Birren B."/>
        </authorList>
    </citation>
    <scope>NUCLEOTIDE SEQUENCE [LARGE SCALE GENOMIC DNA]</scope>
    <source>
        <strain evidence="3 4">CBS 110553</strain>
    </source>
</reference>
<dbReference type="SUPFAM" id="SSF48403">
    <property type="entry name" value="Ankyrin repeat"/>
    <property type="match status" value="2"/>
</dbReference>
<dbReference type="PROSITE" id="PS50088">
    <property type="entry name" value="ANK_REPEAT"/>
    <property type="match status" value="9"/>
</dbReference>
<comment type="caution">
    <text evidence="3">The sequence shown here is derived from an EMBL/GenBank/DDBJ whole genome shotgun (WGS) entry which is preliminary data.</text>
</comment>
<accession>W9X0H0</accession>
<dbReference type="Gene3D" id="1.25.40.20">
    <property type="entry name" value="Ankyrin repeat-containing domain"/>
    <property type="match status" value="4"/>
</dbReference>
<sequence length="845" mass="93124">MAPTSAYIAIRLIDPLLLDCVKAHELLNRVDNPDEGLSHSVDRLEAPLIGIEKSLVGILVLLLNRTDRLRHPFRETSREESCFKAALRGCSNVMATIIYNLNLLAARKSPIVATWDDSQRLLEVYRNALLELSGMLSPARTGPSTSDFLERINTNNNQASRLKRIVDDRQKQEQPSKARDQGQKDRPTDVQPEAQAPKKEQTNGTKTTANTAATQASGQSTHVDAPTSSTQSHDDCTGYRRGLKEGRSGVCHTLKRLHLFENEAPRGKRASWLLKAIDKDGNKDSAEIVELLLELGADPNQLSSNIDCEKPIYLPLCYAASTGNAAVMELLIKKGADIRARDSSGDTVLLRAARYGKDGLVKFLLNAPHDADIEVRRADTTDRKGFTPLMMAVHYGHPSTVRLLLEKGANREVVDETGNPLLHVAIRKGRLEIIKHLVEKGVQVATVNTKSHDTALHCAIRNGSIEVVKYILEKGPALINTPNKNETPLALAAREKKLDLIEPLVKSGARTEAKDHHGRTPLHNAVLAKDIEMLRRLVKVGAKVETHDTAGRTPLHSAVVAKDVASIKVLFELGAKIDCSDNKGQTPLHQAVMSEDLESVKTLLTFGRKIEMKDGAGKYPLQYVMEMPKSKEASALNLLREFLKVHDRKKPFHNGFHALSKATRDGRLVLVQEILRSDPELVTWRPSAGSAFQLALHEAVKANKMEVLKELCISARDLSAIDIKDHRGNTALHQSIISDRPSMIPLLIRNGANKELPSGAADGSLPPLHLAAREMNLKAIEVLLRMNADGKRRIPGGPICDRCSEMRVPPHGRNARCILRNLDPSVRLKPSFKLIEDALLAVIRA</sequence>
<feature type="repeat" description="ANK" evidence="1">
    <location>
        <begin position="550"/>
        <end position="582"/>
    </location>
</feature>
<feature type="compositionally biased region" description="Basic and acidic residues" evidence="2">
    <location>
        <begin position="164"/>
        <end position="188"/>
    </location>
</feature>
<proteinExistence type="predicted"/>
<feature type="repeat" description="ANK" evidence="1">
    <location>
        <begin position="583"/>
        <end position="615"/>
    </location>
</feature>
<feature type="repeat" description="ANK" evidence="1">
    <location>
        <begin position="315"/>
        <end position="343"/>
    </location>
</feature>
<evidence type="ECO:0000256" key="1">
    <source>
        <dbReference type="PROSITE-ProRule" id="PRU00023"/>
    </source>
</evidence>
<feature type="repeat" description="ANK" evidence="1">
    <location>
        <begin position="517"/>
        <end position="549"/>
    </location>
</feature>
<feature type="repeat" description="ANK" evidence="1">
    <location>
        <begin position="727"/>
        <end position="759"/>
    </location>
</feature>
<keyword evidence="4" id="KW-1185">Reference proteome</keyword>
<feature type="compositionally biased region" description="Polar residues" evidence="2">
    <location>
        <begin position="142"/>
        <end position="160"/>
    </location>
</feature>
<dbReference type="PANTHER" id="PTHR24133:SF40">
    <property type="entry name" value="ANKYRIN REPEAT DOMAIN 44"/>
    <property type="match status" value="1"/>
</dbReference>
<evidence type="ECO:0000313" key="3">
    <source>
        <dbReference type="EMBL" id="EXJ73957.1"/>
    </source>
</evidence>
<dbReference type="AlphaFoldDB" id="W9X0H0"/>
<dbReference type="EMBL" id="AMGX01000003">
    <property type="protein sequence ID" value="EXJ73957.1"/>
    <property type="molecule type" value="Genomic_DNA"/>
</dbReference>
<evidence type="ECO:0000256" key="2">
    <source>
        <dbReference type="SAM" id="MobiDB-lite"/>
    </source>
</evidence>
<dbReference type="PANTHER" id="PTHR24133">
    <property type="entry name" value="ANKYRIN DOMAIN-CONTAINING"/>
    <property type="match status" value="1"/>
</dbReference>
<protein>
    <submittedName>
        <fullName evidence="3">Uncharacterized protein</fullName>
    </submittedName>
</protein>
<evidence type="ECO:0000313" key="4">
    <source>
        <dbReference type="Proteomes" id="UP000019471"/>
    </source>
</evidence>
<feature type="repeat" description="ANK" evidence="1">
    <location>
        <begin position="384"/>
        <end position="416"/>
    </location>
</feature>
<dbReference type="SMART" id="SM00248">
    <property type="entry name" value="ANK"/>
    <property type="match status" value="14"/>
</dbReference>
<feature type="repeat" description="ANK" evidence="1">
    <location>
        <begin position="451"/>
        <end position="475"/>
    </location>
</feature>
<dbReference type="RefSeq" id="XP_007741057.1">
    <property type="nucleotide sequence ID" value="XM_007742867.1"/>
</dbReference>
<dbReference type="Pfam" id="PF13637">
    <property type="entry name" value="Ank_4"/>
    <property type="match status" value="1"/>
</dbReference>
<gene>
    <name evidence="3" type="ORF">A1O5_02251</name>
</gene>
<feature type="compositionally biased region" description="Basic and acidic residues" evidence="2">
    <location>
        <begin position="232"/>
        <end position="242"/>
    </location>
</feature>
<feature type="repeat" description="ANK" evidence="1">
    <location>
        <begin position="484"/>
        <end position="516"/>
    </location>
</feature>
<name>W9X0H0_9EURO</name>
<dbReference type="InterPro" id="IPR036770">
    <property type="entry name" value="Ankyrin_rpt-contain_sf"/>
</dbReference>
<dbReference type="eggNOG" id="KOG4177">
    <property type="taxonomic scope" value="Eukaryota"/>
</dbReference>
<dbReference type="Proteomes" id="UP000019471">
    <property type="component" value="Unassembled WGS sequence"/>
</dbReference>